<dbReference type="PANTHER" id="PTHR13767">
    <property type="entry name" value="TRNA-PSEUDOURIDINE SYNTHASE"/>
    <property type="match status" value="1"/>
</dbReference>
<comment type="similarity">
    <text evidence="2 5">Belongs to the pseudouridine synthase TruB family. Type 1 subfamily.</text>
</comment>
<dbReference type="EC" id="5.4.99.25" evidence="5"/>
<dbReference type="GO" id="GO:1990481">
    <property type="term" value="P:mRNA pseudouridine synthesis"/>
    <property type="evidence" value="ECO:0007669"/>
    <property type="project" value="TreeGrafter"/>
</dbReference>
<evidence type="ECO:0000259" key="6">
    <source>
        <dbReference type="Pfam" id="PF01509"/>
    </source>
</evidence>
<comment type="catalytic activity">
    <reaction evidence="1 5">
        <text>uridine(55) in tRNA = pseudouridine(55) in tRNA</text>
        <dbReference type="Rhea" id="RHEA:42532"/>
        <dbReference type="Rhea" id="RHEA-COMP:10101"/>
        <dbReference type="Rhea" id="RHEA-COMP:10102"/>
        <dbReference type="ChEBI" id="CHEBI:65314"/>
        <dbReference type="ChEBI" id="CHEBI:65315"/>
        <dbReference type="EC" id="5.4.99.25"/>
    </reaction>
</comment>
<dbReference type="Pfam" id="PF16198">
    <property type="entry name" value="TruB_C_2"/>
    <property type="match status" value="1"/>
</dbReference>
<evidence type="ECO:0000259" key="7">
    <source>
        <dbReference type="Pfam" id="PF16198"/>
    </source>
</evidence>
<evidence type="ECO:0000256" key="2">
    <source>
        <dbReference type="ARBA" id="ARBA00005642"/>
    </source>
</evidence>
<evidence type="ECO:0000256" key="1">
    <source>
        <dbReference type="ARBA" id="ARBA00000385"/>
    </source>
</evidence>
<dbReference type="GO" id="GO:0160148">
    <property type="term" value="F:tRNA pseudouridine(55) synthase activity"/>
    <property type="evidence" value="ECO:0007669"/>
    <property type="project" value="UniProtKB-EC"/>
</dbReference>
<dbReference type="GO" id="GO:0003723">
    <property type="term" value="F:RNA binding"/>
    <property type="evidence" value="ECO:0007669"/>
    <property type="project" value="InterPro"/>
</dbReference>
<comment type="function">
    <text evidence="5">Responsible for synthesis of pseudouridine from uracil-55 in the psi GC loop of transfer RNAs.</text>
</comment>
<dbReference type="Pfam" id="PF01509">
    <property type="entry name" value="TruB_N"/>
    <property type="match status" value="1"/>
</dbReference>
<feature type="active site" description="Nucleophile" evidence="5">
    <location>
        <position position="39"/>
    </location>
</feature>
<dbReference type="Proteomes" id="UP000655830">
    <property type="component" value="Unassembled WGS sequence"/>
</dbReference>
<dbReference type="InterPro" id="IPR020103">
    <property type="entry name" value="PsdUridine_synth_cat_dom_sf"/>
</dbReference>
<comment type="caution">
    <text evidence="8">The sequence shown here is derived from an EMBL/GenBank/DDBJ whole genome shotgun (WGS) entry which is preliminary data.</text>
</comment>
<feature type="domain" description="Pseudouridine synthase II N-terminal" evidence="6">
    <location>
        <begin position="24"/>
        <end position="172"/>
    </location>
</feature>
<dbReference type="HAMAP" id="MF_01080">
    <property type="entry name" value="TruB_bact"/>
    <property type="match status" value="1"/>
</dbReference>
<sequence>MLNGILNIYKEKGFTSHDVVAKARGILRERKIGHTGTLDPDAEGVLPLCIGKATKVVPYLTDADKCYEATVKLGAYTTTEDASGEILETFDVNVTRSQVEEVVKSFEGPYTQTPPMYSAIKVNGVRLYELARKGIVVDRPSRDVYLTSCNLIEWIDDTTFKIRVDCTKGTYIRTLCTDIGRALGCGAYMEYLLRVRVGHYCLEDSLTLGALESHKHEIDKYIEPVEEMFGNYPKITILHTYNKYLYNGNALPFKSAQLLPEQLGQFVRIYDEEGTFRGIYKVNNKLQQFIVEKLFI</sequence>
<dbReference type="InterPro" id="IPR002501">
    <property type="entry name" value="PsdUridine_synth_N"/>
</dbReference>
<name>A0A926EI90_9FIRM</name>
<dbReference type="SUPFAM" id="SSF55120">
    <property type="entry name" value="Pseudouridine synthase"/>
    <property type="match status" value="1"/>
</dbReference>
<evidence type="ECO:0000313" key="8">
    <source>
        <dbReference type="EMBL" id="MBC8579490.1"/>
    </source>
</evidence>
<evidence type="ECO:0000256" key="4">
    <source>
        <dbReference type="ARBA" id="ARBA00023235"/>
    </source>
</evidence>
<accession>A0A926EI90</accession>
<dbReference type="FunFam" id="3.30.2350.10:FF:000011">
    <property type="entry name" value="tRNA pseudouridine synthase B"/>
    <property type="match status" value="1"/>
</dbReference>
<evidence type="ECO:0000313" key="9">
    <source>
        <dbReference type="Proteomes" id="UP000655830"/>
    </source>
</evidence>
<dbReference type="AlphaFoldDB" id="A0A926EI90"/>
<reference evidence="8" key="1">
    <citation type="submission" date="2020-08" db="EMBL/GenBank/DDBJ databases">
        <title>Genome public.</title>
        <authorList>
            <person name="Liu C."/>
            <person name="Sun Q."/>
        </authorList>
    </citation>
    <scope>NUCLEOTIDE SEQUENCE</scope>
    <source>
        <strain evidence="8">NSJ-12</strain>
    </source>
</reference>
<gene>
    <name evidence="5 8" type="primary">truB</name>
    <name evidence="8" type="ORF">H8718_08100</name>
</gene>
<keyword evidence="3 5" id="KW-0819">tRNA processing</keyword>
<feature type="domain" description="tRNA pseudouridylate synthase B C-terminal" evidence="7">
    <location>
        <begin position="173"/>
        <end position="228"/>
    </location>
</feature>
<organism evidence="8 9">
    <name type="scientific">Zhenhengia yiwuensis</name>
    <dbReference type="NCBI Taxonomy" id="2763666"/>
    <lineage>
        <taxon>Bacteria</taxon>
        <taxon>Bacillati</taxon>
        <taxon>Bacillota</taxon>
        <taxon>Clostridia</taxon>
        <taxon>Lachnospirales</taxon>
        <taxon>Lachnospiraceae</taxon>
        <taxon>Zhenhengia</taxon>
    </lineage>
</organism>
<evidence type="ECO:0000256" key="3">
    <source>
        <dbReference type="ARBA" id="ARBA00022694"/>
    </source>
</evidence>
<protein>
    <recommendedName>
        <fullName evidence="5">tRNA pseudouridine synthase B</fullName>
        <ecNumber evidence="5">5.4.99.25</ecNumber>
    </recommendedName>
    <alternativeName>
        <fullName evidence="5">tRNA pseudouridine(55) synthase</fullName>
        <shortName evidence="5">Psi55 synthase</shortName>
    </alternativeName>
    <alternativeName>
        <fullName evidence="5">tRNA pseudouridylate synthase</fullName>
    </alternativeName>
    <alternativeName>
        <fullName evidence="5">tRNA-uridine isomerase</fullName>
    </alternativeName>
</protein>
<dbReference type="InterPro" id="IPR032819">
    <property type="entry name" value="TruB_C"/>
</dbReference>
<dbReference type="RefSeq" id="WP_249332518.1">
    <property type="nucleotide sequence ID" value="NZ_JACRSY010000010.1"/>
</dbReference>
<proteinExistence type="inferred from homology"/>
<dbReference type="CDD" id="cd02573">
    <property type="entry name" value="PseudoU_synth_EcTruB"/>
    <property type="match status" value="1"/>
</dbReference>
<dbReference type="NCBIfam" id="TIGR00431">
    <property type="entry name" value="TruB"/>
    <property type="match status" value="1"/>
</dbReference>
<keyword evidence="9" id="KW-1185">Reference proteome</keyword>
<evidence type="ECO:0000256" key="5">
    <source>
        <dbReference type="HAMAP-Rule" id="MF_01080"/>
    </source>
</evidence>
<dbReference type="EMBL" id="JACRSY010000010">
    <property type="protein sequence ID" value="MBC8579490.1"/>
    <property type="molecule type" value="Genomic_DNA"/>
</dbReference>
<dbReference type="Gene3D" id="3.30.2350.10">
    <property type="entry name" value="Pseudouridine synthase"/>
    <property type="match status" value="1"/>
</dbReference>
<keyword evidence="4 5" id="KW-0413">Isomerase</keyword>
<dbReference type="GO" id="GO:0031119">
    <property type="term" value="P:tRNA pseudouridine synthesis"/>
    <property type="evidence" value="ECO:0007669"/>
    <property type="project" value="UniProtKB-UniRule"/>
</dbReference>
<dbReference type="PANTHER" id="PTHR13767:SF2">
    <property type="entry name" value="PSEUDOURIDYLATE SYNTHASE TRUB1"/>
    <property type="match status" value="1"/>
</dbReference>
<dbReference type="InterPro" id="IPR014780">
    <property type="entry name" value="tRNA_psdUridine_synth_TruB"/>
</dbReference>